<keyword evidence="2" id="KW-0813">Transport</keyword>
<gene>
    <name evidence="13" type="ORF">FM068_02960</name>
</gene>
<keyword evidence="4 11" id="KW-0812">Transmembrane</keyword>
<reference evidence="13 14" key="1">
    <citation type="submission" date="2019-07" db="EMBL/GenBank/DDBJ databases">
        <title>Draft genome sequence of Adlercreutzia equolifaciens IPLA 37004, a human intestinal strain that does not produces equol from daidzein.</title>
        <authorList>
            <person name="Vazquez L."/>
            <person name="Florez A.B."/>
            <person name="Mayo B."/>
        </authorList>
    </citation>
    <scope>NUCLEOTIDE SEQUENCE [LARGE SCALE GENOMIC DNA]</scope>
    <source>
        <strain evidence="13 14">IPLA 37004</strain>
    </source>
</reference>
<evidence type="ECO:0000256" key="10">
    <source>
        <dbReference type="SAM" id="MobiDB-lite"/>
    </source>
</evidence>
<feature type="transmembrane region" description="Helical" evidence="11">
    <location>
        <begin position="390"/>
        <end position="415"/>
    </location>
</feature>
<name>A0A6L8Q4K0_9ACTN</name>
<keyword evidence="8 11" id="KW-0472">Membrane</keyword>
<evidence type="ECO:0000256" key="6">
    <source>
        <dbReference type="ARBA" id="ARBA00023053"/>
    </source>
</evidence>
<feature type="region of interest" description="Disordered" evidence="10">
    <location>
        <begin position="513"/>
        <end position="543"/>
    </location>
</feature>
<protein>
    <submittedName>
        <fullName evidence="13">Sodium:proton antiporter</fullName>
    </submittedName>
</protein>
<keyword evidence="6" id="KW-0915">Sodium</keyword>
<dbReference type="EMBL" id="VJNE01000003">
    <property type="protein sequence ID" value="MZG27554.1"/>
    <property type="molecule type" value="Genomic_DNA"/>
</dbReference>
<proteinExistence type="predicted"/>
<evidence type="ECO:0000256" key="4">
    <source>
        <dbReference type="ARBA" id="ARBA00022692"/>
    </source>
</evidence>
<dbReference type="GO" id="GO:0005886">
    <property type="term" value="C:plasma membrane"/>
    <property type="evidence" value="ECO:0007669"/>
    <property type="project" value="UniProtKB-SubCell"/>
</dbReference>
<feature type="compositionally biased region" description="Low complexity" evidence="10">
    <location>
        <begin position="532"/>
        <end position="542"/>
    </location>
</feature>
<feature type="transmembrane region" description="Helical" evidence="11">
    <location>
        <begin position="83"/>
        <end position="107"/>
    </location>
</feature>
<feature type="domain" description="Cation/H+ exchanger transmembrane" evidence="12">
    <location>
        <begin position="11"/>
        <end position="411"/>
    </location>
</feature>
<feature type="compositionally biased region" description="Acidic residues" evidence="10">
    <location>
        <begin position="517"/>
        <end position="526"/>
    </location>
</feature>
<comment type="caution">
    <text evidence="13">The sequence shown here is derived from an EMBL/GenBank/DDBJ whole genome shotgun (WGS) entry which is preliminary data.</text>
</comment>
<sequence length="598" mass="63145">METFELILFLLTAVIASSILDKFLPPLSLPLVQIALGAALALAVPTPLEWGIDPELLLILFIAPLHFNESRHVDSGALWKNRWGIASLSVGLVFAIVAACGATLHALLPAVPLAAACALGGAMGSTDAVAVTALTHDRRFGRRHEALLKGEALFNDVTGTVVFQCCLTILATGSFSLLHAGEEFALDLFGGFFGGLVMGLLAWGLLQVLRRTGLDNPTLHVMLELLLPFVIYLAAKSLHIGAVIAVVASGLMLSLLPQRHTAATARTKLQAQSVWTTLEFVLNGIIFVVLGMQLPRLLEPAAEGSLGDPATLLGVVVALTLVLEGVRFAWLLAMDVRAAAARGDGVRSCFAPEALRGTLAMALAGAKGGITLSLMLTLTASAALSAAGRATLVSIASGMIVLTLVLADFAVPALTPSKRSAKRTRDRVDAEIDLALGVIASIEADAHLTGAVKGAVADAVDEPATVVVMHRYAEMLEDLAPAASPAAAARARAEVARVRGLYDQLDDIARRAARWDESEDDMEEGPDDRPSSRSSAAPSLSDQFHQMRETHDAVEDVQAQALVRELQLIKAMVADDSIDAAHAKDLRNDVYIQQLVLD</sequence>
<keyword evidence="3" id="KW-1003">Cell membrane</keyword>
<dbReference type="AlphaFoldDB" id="A0A6L8Q4K0"/>
<dbReference type="Gene3D" id="6.10.140.1330">
    <property type="match status" value="1"/>
</dbReference>
<dbReference type="PANTHER" id="PTHR10110:SF86">
    <property type="entry name" value="SODIUM_HYDROGEN EXCHANGER 7"/>
    <property type="match status" value="1"/>
</dbReference>
<dbReference type="PANTHER" id="PTHR10110">
    <property type="entry name" value="SODIUM/HYDROGEN EXCHANGER"/>
    <property type="match status" value="1"/>
</dbReference>
<keyword evidence="9" id="KW-0739">Sodium transport</keyword>
<feature type="transmembrane region" description="Helical" evidence="11">
    <location>
        <begin position="113"/>
        <end position="136"/>
    </location>
</feature>
<evidence type="ECO:0000256" key="8">
    <source>
        <dbReference type="ARBA" id="ARBA00023136"/>
    </source>
</evidence>
<evidence type="ECO:0000256" key="2">
    <source>
        <dbReference type="ARBA" id="ARBA00022448"/>
    </source>
</evidence>
<accession>A0A6L8Q4K0</accession>
<feature type="transmembrane region" description="Helical" evidence="11">
    <location>
        <begin position="184"/>
        <end position="206"/>
    </location>
</feature>
<evidence type="ECO:0000256" key="3">
    <source>
        <dbReference type="ARBA" id="ARBA00022475"/>
    </source>
</evidence>
<organism evidence="13 14">
    <name type="scientific">Adlercreutzia equolifaciens</name>
    <dbReference type="NCBI Taxonomy" id="446660"/>
    <lineage>
        <taxon>Bacteria</taxon>
        <taxon>Bacillati</taxon>
        <taxon>Actinomycetota</taxon>
        <taxon>Coriobacteriia</taxon>
        <taxon>Eggerthellales</taxon>
        <taxon>Eggerthellaceae</taxon>
        <taxon>Adlercreutzia</taxon>
    </lineage>
</organism>
<feature type="transmembrane region" description="Helical" evidence="11">
    <location>
        <begin position="218"/>
        <end position="234"/>
    </location>
</feature>
<keyword evidence="7" id="KW-0406">Ion transport</keyword>
<evidence type="ECO:0000256" key="5">
    <source>
        <dbReference type="ARBA" id="ARBA00022989"/>
    </source>
</evidence>
<dbReference type="InterPro" id="IPR006153">
    <property type="entry name" value="Cation/H_exchanger_TM"/>
</dbReference>
<dbReference type="GO" id="GO:0015386">
    <property type="term" value="F:potassium:proton antiporter activity"/>
    <property type="evidence" value="ECO:0007669"/>
    <property type="project" value="TreeGrafter"/>
</dbReference>
<evidence type="ECO:0000256" key="1">
    <source>
        <dbReference type="ARBA" id="ARBA00004651"/>
    </source>
</evidence>
<dbReference type="InterPro" id="IPR018422">
    <property type="entry name" value="Cation/H_exchanger_CPA1"/>
</dbReference>
<evidence type="ECO:0000259" key="12">
    <source>
        <dbReference type="Pfam" id="PF00999"/>
    </source>
</evidence>
<feature type="transmembrane region" description="Helical" evidence="11">
    <location>
        <begin position="240"/>
        <end position="257"/>
    </location>
</feature>
<evidence type="ECO:0000256" key="7">
    <source>
        <dbReference type="ARBA" id="ARBA00023065"/>
    </source>
</evidence>
<dbReference type="Pfam" id="PF00999">
    <property type="entry name" value="Na_H_Exchanger"/>
    <property type="match status" value="1"/>
</dbReference>
<evidence type="ECO:0000313" key="14">
    <source>
        <dbReference type="Proteomes" id="UP000472380"/>
    </source>
</evidence>
<feature type="transmembrane region" description="Helical" evidence="11">
    <location>
        <begin position="310"/>
        <end position="333"/>
    </location>
</feature>
<feature type="transmembrane region" description="Helical" evidence="11">
    <location>
        <begin position="354"/>
        <end position="378"/>
    </location>
</feature>
<comment type="subcellular location">
    <subcellularLocation>
        <location evidence="1">Cell membrane</location>
        <topology evidence="1">Multi-pass membrane protein</topology>
    </subcellularLocation>
</comment>
<feature type="transmembrane region" description="Helical" evidence="11">
    <location>
        <begin position="157"/>
        <end position="178"/>
    </location>
</feature>
<feature type="transmembrane region" description="Helical" evidence="11">
    <location>
        <begin position="269"/>
        <end position="290"/>
    </location>
</feature>
<dbReference type="RefSeq" id="WP_157012815.1">
    <property type="nucleotide sequence ID" value="NZ_CATZOL010000001.1"/>
</dbReference>
<keyword evidence="5 11" id="KW-1133">Transmembrane helix</keyword>
<dbReference type="GO" id="GO:0098719">
    <property type="term" value="P:sodium ion import across plasma membrane"/>
    <property type="evidence" value="ECO:0007669"/>
    <property type="project" value="TreeGrafter"/>
</dbReference>
<evidence type="ECO:0000313" key="13">
    <source>
        <dbReference type="EMBL" id="MZG27554.1"/>
    </source>
</evidence>
<evidence type="ECO:0000256" key="9">
    <source>
        <dbReference type="ARBA" id="ARBA00023201"/>
    </source>
</evidence>
<dbReference type="Proteomes" id="UP000472380">
    <property type="component" value="Unassembled WGS sequence"/>
</dbReference>
<dbReference type="GO" id="GO:0051453">
    <property type="term" value="P:regulation of intracellular pH"/>
    <property type="evidence" value="ECO:0007669"/>
    <property type="project" value="TreeGrafter"/>
</dbReference>
<evidence type="ECO:0000256" key="11">
    <source>
        <dbReference type="SAM" id="Phobius"/>
    </source>
</evidence>
<dbReference type="GO" id="GO:0015385">
    <property type="term" value="F:sodium:proton antiporter activity"/>
    <property type="evidence" value="ECO:0007669"/>
    <property type="project" value="InterPro"/>
</dbReference>